<dbReference type="GO" id="GO:0005576">
    <property type="term" value="C:extracellular region"/>
    <property type="evidence" value="ECO:0007669"/>
    <property type="project" value="UniProtKB-SubCell"/>
</dbReference>
<dbReference type="EMBL" id="AP009493">
    <property type="protein sequence ID" value="BAG19786.1"/>
    <property type="molecule type" value="Genomic_DNA"/>
</dbReference>
<dbReference type="InterPro" id="IPR011049">
    <property type="entry name" value="Serralysin-like_metalloprot_C"/>
</dbReference>
<evidence type="ECO:0008006" key="7">
    <source>
        <dbReference type="Google" id="ProtNLM"/>
    </source>
</evidence>
<feature type="region of interest" description="Disordered" evidence="3">
    <location>
        <begin position="246"/>
        <end position="265"/>
    </location>
</feature>
<evidence type="ECO:0000256" key="3">
    <source>
        <dbReference type="SAM" id="MobiDB-lite"/>
    </source>
</evidence>
<evidence type="ECO:0000256" key="2">
    <source>
        <dbReference type="ARBA" id="ARBA00022525"/>
    </source>
</evidence>
<dbReference type="SUPFAM" id="SSF51120">
    <property type="entry name" value="beta-Roll"/>
    <property type="match status" value="1"/>
</dbReference>
<keyword evidence="4" id="KW-0732">Signal</keyword>
<gene>
    <name evidence="5" type="ordered locus">SGR_2957</name>
</gene>
<feature type="signal peptide" evidence="4">
    <location>
        <begin position="1"/>
        <end position="27"/>
    </location>
</feature>
<dbReference type="InterPro" id="IPR050557">
    <property type="entry name" value="RTX_toxin/Mannuronan_C5-epim"/>
</dbReference>
<dbReference type="Gene3D" id="2.160.20.160">
    <property type="match status" value="1"/>
</dbReference>
<accession>B1W4Z2</accession>
<dbReference type="Pfam" id="PF00353">
    <property type="entry name" value="HemolysinCabind"/>
    <property type="match status" value="2"/>
</dbReference>
<dbReference type="AlphaFoldDB" id="B1W4Z2"/>
<dbReference type="PANTHER" id="PTHR38340:SF1">
    <property type="entry name" value="S-LAYER PROTEIN"/>
    <property type="match status" value="1"/>
</dbReference>
<dbReference type="Proteomes" id="UP000001685">
    <property type="component" value="Chromosome"/>
</dbReference>
<dbReference type="PANTHER" id="PTHR38340">
    <property type="entry name" value="S-LAYER PROTEIN"/>
    <property type="match status" value="1"/>
</dbReference>
<evidence type="ECO:0000256" key="4">
    <source>
        <dbReference type="SAM" id="SignalP"/>
    </source>
</evidence>
<dbReference type="GO" id="GO:0005509">
    <property type="term" value="F:calcium ion binding"/>
    <property type="evidence" value="ECO:0007669"/>
    <property type="project" value="InterPro"/>
</dbReference>
<sequence length="265" mass="27022">MIRHRLTARAAVVALLATGLAASPAVAAPTPAGAPTGTGAGAKARVGADWAKQSITFTAGAGQVNDLHVVPMDQGDGVRRIGFRDSVPLQPGDHCTYLTPGDETYVVCELPTGASRPDRIDVFLGDGDDEIATSDPGVATVSGGPGDDMLHAHTAHTVRGDAGNDMVMGRVVLDGGDGMDHLMAVDGDQRLYGGRGDDMIEAYEGNDIVYAGPGDDHVMGGEGDDILFGGTGDDMVHGEDGNDLIVGGPGKDSLDGGPGRNIVLR</sequence>
<feature type="chain" id="PRO_5002770218" description="Hemolysin-type calcium-binding protein" evidence="4">
    <location>
        <begin position="28"/>
        <end position="265"/>
    </location>
</feature>
<dbReference type="PRINTS" id="PR00313">
    <property type="entry name" value="CABNDNGRPT"/>
</dbReference>
<dbReference type="Gene3D" id="2.150.10.10">
    <property type="entry name" value="Serralysin-like metalloprotease, C-terminal"/>
    <property type="match status" value="1"/>
</dbReference>
<comment type="subcellular location">
    <subcellularLocation>
        <location evidence="1">Secreted</location>
    </subcellularLocation>
</comment>
<dbReference type="KEGG" id="sgr:SGR_2957"/>
<protein>
    <recommendedName>
        <fullName evidence="7">Hemolysin-type calcium-binding protein</fullName>
    </recommendedName>
</protein>
<dbReference type="eggNOG" id="COG2931">
    <property type="taxonomic scope" value="Bacteria"/>
</dbReference>
<dbReference type="InterPro" id="IPR001343">
    <property type="entry name" value="Hemolysn_Ca-bd"/>
</dbReference>
<dbReference type="PATRIC" id="fig|455632.4.peg.3018"/>
<keyword evidence="2" id="KW-0964">Secreted</keyword>
<evidence type="ECO:0000256" key="1">
    <source>
        <dbReference type="ARBA" id="ARBA00004613"/>
    </source>
</evidence>
<evidence type="ECO:0000313" key="5">
    <source>
        <dbReference type="EMBL" id="BAG19786.1"/>
    </source>
</evidence>
<name>B1W4Z2_STRGG</name>
<dbReference type="HOGENOM" id="CLU_1069259_0_0_11"/>
<reference evidence="6" key="1">
    <citation type="journal article" date="2008" name="J. Bacteriol.">
        <title>Genome sequence of the streptomycin-producing microorganism Streptomyces griseus IFO 13350.</title>
        <authorList>
            <person name="Ohnishi Y."/>
            <person name="Ishikawa J."/>
            <person name="Hara H."/>
            <person name="Suzuki H."/>
            <person name="Ikenoya M."/>
            <person name="Ikeda H."/>
            <person name="Yamashita A."/>
            <person name="Hattori M."/>
            <person name="Horinouchi S."/>
        </authorList>
    </citation>
    <scope>NUCLEOTIDE SEQUENCE [LARGE SCALE GENOMIC DNA]</scope>
    <source>
        <strain evidence="6">JCM 4626 / NBRC 13350</strain>
    </source>
</reference>
<proteinExistence type="predicted"/>
<dbReference type="RefSeq" id="WP_012379545.1">
    <property type="nucleotide sequence ID" value="NC_010572.1"/>
</dbReference>
<evidence type="ECO:0000313" key="6">
    <source>
        <dbReference type="Proteomes" id="UP000001685"/>
    </source>
</evidence>
<organism evidence="5 6">
    <name type="scientific">Streptomyces griseus subsp. griseus (strain JCM 4626 / CBS 651.72 / NBRC 13350 / KCC S-0626 / ISP 5235)</name>
    <dbReference type="NCBI Taxonomy" id="455632"/>
    <lineage>
        <taxon>Bacteria</taxon>
        <taxon>Bacillati</taxon>
        <taxon>Actinomycetota</taxon>
        <taxon>Actinomycetes</taxon>
        <taxon>Kitasatosporales</taxon>
        <taxon>Streptomycetaceae</taxon>
        <taxon>Streptomyces</taxon>
    </lineage>
</organism>